<feature type="transmembrane region" description="Helical" evidence="1">
    <location>
        <begin position="450"/>
        <end position="470"/>
    </location>
</feature>
<comment type="caution">
    <text evidence="3">The sequence shown here is derived from an EMBL/GenBank/DDBJ whole genome shotgun (WGS) entry which is preliminary data.</text>
</comment>
<dbReference type="SUPFAM" id="SSF53335">
    <property type="entry name" value="S-adenosyl-L-methionine-dependent methyltransferases"/>
    <property type="match status" value="1"/>
</dbReference>
<dbReference type="Proteomes" id="UP000439314">
    <property type="component" value="Unassembled WGS sequence"/>
</dbReference>
<evidence type="ECO:0000259" key="2">
    <source>
        <dbReference type="Pfam" id="PF08241"/>
    </source>
</evidence>
<dbReference type="RefSeq" id="WP_153752156.1">
    <property type="nucleotide sequence ID" value="NZ_WJPM01000014.1"/>
</dbReference>
<dbReference type="InterPro" id="IPR013216">
    <property type="entry name" value="Methyltransf_11"/>
</dbReference>
<dbReference type="GO" id="GO:0032259">
    <property type="term" value="P:methylation"/>
    <property type="evidence" value="ECO:0007669"/>
    <property type="project" value="UniProtKB-KW"/>
</dbReference>
<dbReference type="InterPro" id="IPR029063">
    <property type="entry name" value="SAM-dependent_MTases_sf"/>
</dbReference>
<dbReference type="EMBL" id="WJPN01000014">
    <property type="protein sequence ID" value="MRH01692.1"/>
    <property type="molecule type" value="Genomic_DNA"/>
</dbReference>
<keyword evidence="3" id="KW-0808">Transferase</keyword>
<keyword evidence="1" id="KW-0812">Transmembrane</keyword>
<dbReference type="Gene3D" id="3.40.50.150">
    <property type="entry name" value="Vaccinia Virus protein VP39"/>
    <property type="match status" value="1"/>
</dbReference>
<name>A0A6N7QLQ6_9XANT</name>
<keyword evidence="1" id="KW-1133">Transmembrane helix</keyword>
<proteinExistence type="predicted"/>
<evidence type="ECO:0000313" key="6">
    <source>
        <dbReference type="Proteomes" id="UP000439314"/>
    </source>
</evidence>
<keyword evidence="3" id="KW-0489">Methyltransferase</keyword>
<sequence>MNPTLLDIPFDHYQRYGAAAHLLRALDLIAPRVLEVGANRQRLLGQFLPDASFLYTDLHAEGDEKDFVVADATDLPFVEGEFDAVVSLDVLEHIPASLRKKAVAEMARVASRVVVVGFPPNRPWVQAAEVDANDRWRELFGEDYVWLQEHKEFGLVDTDEVAATFEEAGMTVLRFGQGNAQLWSGLMGTHFIKVKFPELEPLVSAADRLYNSRAFAGDHSDRPYREYCVAVTLPEDADRLLATPPFSETQDEEVTAFLAGLASGLRELALRTAHSESEWKSTARMLDAYVADLDVAKREWKLTAEYANQVQVAKDALEEDWRARNLQLQASVDQWQERDAERLRCEAAWNELEAEWQNLQAGWKRREEEWNEREADVGRLLLDWERREAEWKAECAAKAELVQQQGQRISSLEHEHDALRHAMMQAETKMLQDQQRQAAAYAKSRRKWQVGMVGAGLIGIGAGVILAWILF</sequence>
<evidence type="ECO:0000313" key="3">
    <source>
        <dbReference type="EMBL" id="MRH01692.1"/>
    </source>
</evidence>
<feature type="domain" description="Methyltransferase type 11" evidence="2">
    <location>
        <begin position="65"/>
        <end position="110"/>
    </location>
</feature>
<keyword evidence="5" id="KW-1185">Reference proteome</keyword>
<dbReference type="Proteomes" id="UP000437931">
    <property type="component" value="Unassembled WGS sequence"/>
</dbReference>
<dbReference type="GO" id="GO:0008757">
    <property type="term" value="F:S-adenosylmethionine-dependent methyltransferase activity"/>
    <property type="evidence" value="ECO:0007669"/>
    <property type="project" value="InterPro"/>
</dbReference>
<organism evidence="3 6">
    <name type="scientific">Xanthomonas sontii</name>
    <dbReference type="NCBI Taxonomy" id="2650745"/>
    <lineage>
        <taxon>Bacteria</taxon>
        <taxon>Pseudomonadati</taxon>
        <taxon>Pseudomonadota</taxon>
        <taxon>Gammaproteobacteria</taxon>
        <taxon>Lysobacterales</taxon>
        <taxon>Lysobacteraceae</taxon>
        <taxon>Xanthomonas</taxon>
    </lineage>
</organism>
<evidence type="ECO:0000313" key="4">
    <source>
        <dbReference type="EMBL" id="MRH76024.1"/>
    </source>
</evidence>
<reference evidence="4" key="2">
    <citation type="journal article" date="2020" name="Plant Dis.">
        <title>A Grain Rot of Rice in Iran Caused by a Xanthomonas Strain Closely Related to X. sacchari.</title>
        <authorList>
            <person name="Mirghasempour S.A."/>
            <person name="Huang S."/>
            <person name="Studholme D.J."/>
            <person name="Brady C.L."/>
        </authorList>
    </citation>
    <scope>NUCLEOTIDE SEQUENCE</scope>
    <source>
        <strain evidence="4">SAM114</strain>
    </source>
</reference>
<evidence type="ECO:0000313" key="5">
    <source>
        <dbReference type="Proteomes" id="UP000437931"/>
    </source>
</evidence>
<accession>A0A6N7QLQ6</accession>
<gene>
    <name evidence="3" type="ORF">GIY21_15455</name>
    <name evidence="4" type="ORF">GIY22_15470</name>
</gene>
<reference evidence="5 6" key="1">
    <citation type="submission" date="2019-11" db="EMBL/GenBank/DDBJ databases">
        <title>First report of rice panicle blight caused by Xanthomonas sp. in Iran.</title>
        <authorList>
            <person name="Mirghasempour S.A."/>
            <person name="Huang S."/>
            <person name="Brady C.L."/>
            <person name="Studholme D.J."/>
        </authorList>
    </citation>
    <scope>NUCLEOTIDE SEQUENCE [LARGE SCALE GENOMIC DNA]</scope>
    <source>
        <strain evidence="3 6">ASD011</strain>
        <strain evidence="5">SAM114</strain>
    </source>
</reference>
<keyword evidence="1" id="KW-0472">Membrane</keyword>
<dbReference type="AlphaFoldDB" id="A0A6N7QLQ6"/>
<protein>
    <submittedName>
        <fullName evidence="3">Methyltransferase domain-containing protein</fullName>
    </submittedName>
</protein>
<evidence type="ECO:0000256" key="1">
    <source>
        <dbReference type="SAM" id="Phobius"/>
    </source>
</evidence>
<dbReference type="Pfam" id="PF08241">
    <property type="entry name" value="Methyltransf_11"/>
    <property type="match status" value="1"/>
</dbReference>
<dbReference type="EMBL" id="WJPM01000014">
    <property type="protein sequence ID" value="MRH76024.1"/>
    <property type="molecule type" value="Genomic_DNA"/>
</dbReference>